<dbReference type="GO" id="GO:0098796">
    <property type="term" value="C:membrane protein complex"/>
    <property type="evidence" value="ECO:0007669"/>
    <property type="project" value="UniProtKB-ARBA"/>
</dbReference>
<keyword evidence="3 5" id="KW-0067">ATP-binding</keyword>
<evidence type="ECO:0000256" key="1">
    <source>
        <dbReference type="ARBA" id="ARBA00022448"/>
    </source>
</evidence>
<dbReference type="PROSITE" id="PS50893">
    <property type="entry name" value="ABC_TRANSPORTER_2"/>
    <property type="match status" value="1"/>
</dbReference>
<evidence type="ECO:0000313" key="5">
    <source>
        <dbReference type="EMBL" id="MBO8423968.1"/>
    </source>
</evidence>
<evidence type="ECO:0000256" key="2">
    <source>
        <dbReference type="ARBA" id="ARBA00022741"/>
    </source>
</evidence>
<name>A0A940DI08_9FIRM</name>
<dbReference type="Pfam" id="PF00005">
    <property type="entry name" value="ABC_tran"/>
    <property type="match status" value="1"/>
</dbReference>
<dbReference type="InterPro" id="IPR015854">
    <property type="entry name" value="ABC_transpr_LolD-like"/>
</dbReference>
<proteinExistence type="predicted"/>
<accession>A0A940DI08</accession>
<dbReference type="PANTHER" id="PTHR24220:SF86">
    <property type="entry name" value="ABC TRANSPORTER ABCH.1"/>
    <property type="match status" value="1"/>
</dbReference>
<dbReference type="EMBL" id="JADINF010000071">
    <property type="protein sequence ID" value="MBO8423968.1"/>
    <property type="molecule type" value="Genomic_DNA"/>
</dbReference>
<dbReference type="SMART" id="SM00382">
    <property type="entry name" value="AAA"/>
    <property type="match status" value="1"/>
</dbReference>
<dbReference type="FunFam" id="3.40.50.300:FF:000032">
    <property type="entry name" value="Export ABC transporter ATP-binding protein"/>
    <property type="match status" value="1"/>
</dbReference>
<dbReference type="Gene3D" id="3.40.50.300">
    <property type="entry name" value="P-loop containing nucleotide triphosphate hydrolases"/>
    <property type="match status" value="1"/>
</dbReference>
<dbReference type="GO" id="GO:0016887">
    <property type="term" value="F:ATP hydrolysis activity"/>
    <property type="evidence" value="ECO:0007669"/>
    <property type="project" value="InterPro"/>
</dbReference>
<dbReference type="InterPro" id="IPR003439">
    <property type="entry name" value="ABC_transporter-like_ATP-bd"/>
</dbReference>
<dbReference type="InterPro" id="IPR027417">
    <property type="entry name" value="P-loop_NTPase"/>
</dbReference>
<dbReference type="AlphaFoldDB" id="A0A940DI08"/>
<reference evidence="5" key="1">
    <citation type="submission" date="2020-10" db="EMBL/GenBank/DDBJ databases">
        <authorList>
            <person name="Gilroy R."/>
        </authorList>
    </citation>
    <scope>NUCLEOTIDE SEQUENCE</scope>
    <source>
        <strain evidence="5">517</strain>
    </source>
</reference>
<comment type="caution">
    <text evidence="5">The sequence shown here is derived from an EMBL/GenBank/DDBJ whole genome shotgun (WGS) entry which is preliminary data.</text>
</comment>
<keyword evidence="2" id="KW-0547">Nucleotide-binding</keyword>
<protein>
    <submittedName>
        <fullName evidence="5">ABC transporter ATP-binding protein</fullName>
    </submittedName>
</protein>
<evidence type="ECO:0000259" key="4">
    <source>
        <dbReference type="PROSITE" id="PS50893"/>
    </source>
</evidence>
<gene>
    <name evidence="5" type="ORF">IAB16_03000</name>
</gene>
<dbReference type="PANTHER" id="PTHR24220">
    <property type="entry name" value="IMPORT ATP-BINDING PROTEIN"/>
    <property type="match status" value="1"/>
</dbReference>
<organism evidence="5 6">
    <name type="scientific">Candidatus Stercoripulliclostridium pullicola</name>
    <dbReference type="NCBI Taxonomy" id="2840953"/>
    <lineage>
        <taxon>Bacteria</taxon>
        <taxon>Bacillati</taxon>
        <taxon>Bacillota</taxon>
        <taxon>Clostridia</taxon>
        <taxon>Eubacteriales</taxon>
        <taxon>Candidatus Stercoripulliclostridium</taxon>
    </lineage>
</organism>
<dbReference type="InterPro" id="IPR003593">
    <property type="entry name" value="AAA+_ATPase"/>
</dbReference>
<feature type="domain" description="ABC transporter" evidence="4">
    <location>
        <begin position="4"/>
        <end position="226"/>
    </location>
</feature>
<evidence type="ECO:0000256" key="3">
    <source>
        <dbReference type="ARBA" id="ARBA00022840"/>
    </source>
</evidence>
<sequence>MPVIELKGVSHSYASGVKVLDGVDIAVEKGEFLSILGASGSGKTTLLSVMGGIVKPTEGKVYVDGEDVTGYTENKRAVMRRTKLSFVFQFFNLAPYLTVEQNILVPALLRGKSRAEVKDDLDGLLAYTGLTARKNALPARISGGEQQRTAIARALIVKPEIVLLDEPTGNLDSVNSREIMELLAKINAEYGVTVVQVTHSERNALYGTQIVNITDGKICSSPVVRG</sequence>
<dbReference type="GO" id="GO:0005524">
    <property type="term" value="F:ATP binding"/>
    <property type="evidence" value="ECO:0007669"/>
    <property type="project" value="UniProtKB-KW"/>
</dbReference>
<dbReference type="GO" id="GO:0022857">
    <property type="term" value="F:transmembrane transporter activity"/>
    <property type="evidence" value="ECO:0007669"/>
    <property type="project" value="TreeGrafter"/>
</dbReference>
<evidence type="ECO:0000313" key="6">
    <source>
        <dbReference type="Proteomes" id="UP000727857"/>
    </source>
</evidence>
<keyword evidence="1" id="KW-0813">Transport</keyword>
<dbReference type="SUPFAM" id="SSF52540">
    <property type="entry name" value="P-loop containing nucleoside triphosphate hydrolases"/>
    <property type="match status" value="1"/>
</dbReference>
<dbReference type="CDD" id="cd03255">
    <property type="entry name" value="ABC_MJ0796_LolCDE_FtsE"/>
    <property type="match status" value="1"/>
</dbReference>
<dbReference type="Proteomes" id="UP000727857">
    <property type="component" value="Unassembled WGS sequence"/>
</dbReference>
<dbReference type="GO" id="GO:0005886">
    <property type="term" value="C:plasma membrane"/>
    <property type="evidence" value="ECO:0007669"/>
    <property type="project" value="TreeGrafter"/>
</dbReference>
<dbReference type="InterPro" id="IPR017911">
    <property type="entry name" value="MacB-like_ATP-bd"/>
</dbReference>
<reference evidence="5" key="2">
    <citation type="journal article" date="2021" name="PeerJ">
        <title>Extensive microbial diversity within the chicken gut microbiome revealed by metagenomics and culture.</title>
        <authorList>
            <person name="Gilroy R."/>
            <person name="Ravi A."/>
            <person name="Getino M."/>
            <person name="Pursley I."/>
            <person name="Horton D.L."/>
            <person name="Alikhan N.F."/>
            <person name="Baker D."/>
            <person name="Gharbi K."/>
            <person name="Hall N."/>
            <person name="Watson M."/>
            <person name="Adriaenssens E.M."/>
            <person name="Foster-Nyarko E."/>
            <person name="Jarju S."/>
            <person name="Secka A."/>
            <person name="Antonio M."/>
            <person name="Oren A."/>
            <person name="Chaudhuri R.R."/>
            <person name="La Ragione R."/>
            <person name="Hildebrand F."/>
            <person name="Pallen M.J."/>
        </authorList>
    </citation>
    <scope>NUCLEOTIDE SEQUENCE</scope>
    <source>
        <strain evidence="5">517</strain>
    </source>
</reference>